<name>A0A8T0HIU4_CERPU</name>
<feature type="chain" id="PRO_5035839337" evidence="1">
    <location>
        <begin position="27"/>
        <end position="70"/>
    </location>
</feature>
<sequence length="70" mass="7917">METLLSVRSFGVVRSLLLLHLQFVSSIVSFLDRVCVSDFFDSLWDALCGVGVFCTRFGPWFKFLMCCDGV</sequence>
<feature type="signal peptide" evidence="1">
    <location>
        <begin position="1"/>
        <end position="26"/>
    </location>
</feature>
<evidence type="ECO:0000256" key="1">
    <source>
        <dbReference type="SAM" id="SignalP"/>
    </source>
</evidence>
<comment type="caution">
    <text evidence="2">The sequence shown here is derived from an EMBL/GenBank/DDBJ whole genome shotgun (WGS) entry which is preliminary data.</text>
</comment>
<evidence type="ECO:0000313" key="2">
    <source>
        <dbReference type="EMBL" id="KAG0569932.1"/>
    </source>
</evidence>
<reference evidence="2 3" key="1">
    <citation type="submission" date="2020-06" db="EMBL/GenBank/DDBJ databases">
        <title>WGS assembly of Ceratodon purpureus strain R40.</title>
        <authorList>
            <person name="Carey S.B."/>
            <person name="Jenkins J."/>
            <person name="Shu S."/>
            <person name="Lovell J.T."/>
            <person name="Sreedasyam A."/>
            <person name="Maumus F."/>
            <person name="Tiley G.P."/>
            <person name="Fernandez-Pozo N."/>
            <person name="Barry K."/>
            <person name="Chen C."/>
            <person name="Wang M."/>
            <person name="Lipzen A."/>
            <person name="Daum C."/>
            <person name="Saski C.A."/>
            <person name="Payton A.C."/>
            <person name="Mcbreen J.C."/>
            <person name="Conrad R.E."/>
            <person name="Kollar L.M."/>
            <person name="Olsson S."/>
            <person name="Huttunen S."/>
            <person name="Landis J.B."/>
            <person name="Wickett N.J."/>
            <person name="Johnson M.G."/>
            <person name="Rensing S.A."/>
            <person name="Grimwood J."/>
            <person name="Schmutz J."/>
            <person name="Mcdaniel S.F."/>
        </authorList>
    </citation>
    <scope>NUCLEOTIDE SEQUENCE [LARGE SCALE GENOMIC DNA]</scope>
    <source>
        <strain evidence="2 3">R40</strain>
    </source>
</reference>
<dbReference type="AlphaFoldDB" id="A0A8T0HIU4"/>
<protein>
    <submittedName>
        <fullName evidence="2">Uncharacterized protein</fullName>
    </submittedName>
</protein>
<dbReference type="EMBL" id="CM026427">
    <property type="protein sequence ID" value="KAG0569932.1"/>
    <property type="molecule type" value="Genomic_DNA"/>
</dbReference>
<organism evidence="2 3">
    <name type="scientific">Ceratodon purpureus</name>
    <name type="common">Fire moss</name>
    <name type="synonym">Dicranum purpureum</name>
    <dbReference type="NCBI Taxonomy" id="3225"/>
    <lineage>
        <taxon>Eukaryota</taxon>
        <taxon>Viridiplantae</taxon>
        <taxon>Streptophyta</taxon>
        <taxon>Embryophyta</taxon>
        <taxon>Bryophyta</taxon>
        <taxon>Bryophytina</taxon>
        <taxon>Bryopsida</taxon>
        <taxon>Dicranidae</taxon>
        <taxon>Pseudoditrichales</taxon>
        <taxon>Ditrichaceae</taxon>
        <taxon>Ceratodon</taxon>
    </lineage>
</organism>
<dbReference type="Proteomes" id="UP000822688">
    <property type="component" value="Chromosome 6"/>
</dbReference>
<keyword evidence="1" id="KW-0732">Signal</keyword>
<proteinExistence type="predicted"/>
<accession>A0A8T0HIU4</accession>
<keyword evidence="3" id="KW-1185">Reference proteome</keyword>
<gene>
    <name evidence="2" type="ORF">KC19_6G126200</name>
</gene>
<evidence type="ECO:0000313" key="3">
    <source>
        <dbReference type="Proteomes" id="UP000822688"/>
    </source>
</evidence>